<dbReference type="Proteomes" id="UP000663864">
    <property type="component" value="Unassembled WGS sequence"/>
</dbReference>
<feature type="transmembrane region" description="Helical" evidence="1">
    <location>
        <begin position="220"/>
        <end position="240"/>
    </location>
</feature>
<accession>A0A814ZPE5</accession>
<keyword evidence="2" id="KW-0732">Signal</keyword>
<evidence type="ECO:0000313" key="4">
    <source>
        <dbReference type="Proteomes" id="UP000663864"/>
    </source>
</evidence>
<evidence type="ECO:0000313" key="3">
    <source>
        <dbReference type="EMBL" id="CAF1248205.1"/>
    </source>
</evidence>
<feature type="signal peptide" evidence="2">
    <location>
        <begin position="1"/>
        <end position="23"/>
    </location>
</feature>
<name>A0A814ZPE5_9BILA</name>
<sequence length="241" mass="25962">MSSYIHVLIAVGLLSYRAPCVSGHAYFSYPIPRVVYCSDPTCIPGGIGPQGPVWRLSANSSLDTESLTTQTTCNGTNLIAPAPQNATTYDPGFNGKTAVSWLAGSSQTFQIFISQIHLTENQTIYPTDGWQIRYRDGEQADSKFSPIPFIYVNVSTTATTGPAPAVGFILGQTVQATITVPSKTTKQGTFQFFWRNNEVGPGVMWLSCVDVTITALGTSLVPSIFSIVFIILLTAIGTMLF</sequence>
<dbReference type="EMBL" id="CAJNOT010001784">
    <property type="protein sequence ID" value="CAF1248205.1"/>
    <property type="molecule type" value="Genomic_DNA"/>
</dbReference>
<feature type="chain" id="PRO_5032840494" evidence="2">
    <location>
        <begin position="24"/>
        <end position="241"/>
    </location>
</feature>
<organism evidence="3 4">
    <name type="scientific">Rotaria sordida</name>
    <dbReference type="NCBI Taxonomy" id="392033"/>
    <lineage>
        <taxon>Eukaryota</taxon>
        <taxon>Metazoa</taxon>
        <taxon>Spiralia</taxon>
        <taxon>Gnathifera</taxon>
        <taxon>Rotifera</taxon>
        <taxon>Eurotatoria</taxon>
        <taxon>Bdelloidea</taxon>
        <taxon>Philodinida</taxon>
        <taxon>Philodinidae</taxon>
        <taxon>Rotaria</taxon>
    </lineage>
</organism>
<keyword evidence="1" id="KW-1133">Transmembrane helix</keyword>
<dbReference type="AlphaFoldDB" id="A0A814ZPE5"/>
<evidence type="ECO:0000256" key="2">
    <source>
        <dbReference type="SAM" id="SignalP"/>
    </source>
</evidence>
<evidence type="ECO:0000256" key="1">
    <source>
        <dbReference type="SAM" id="Phobius"/>
    </source>
</evidence>
<reference evidence="3" key="1">
    <citation type="submission" date="2021-02" db="EMBL/GenBank/DDBJ databases">
        <authorList>
            <person name="Nowell W R."/>
        </authorList>
    </citation>
    <scope>NUCLEOTIDE SEQUENCE</scope>
</reference>
<proteinExistence type="predicted"/>
<comment type="caution">
    <text evidence="3">The sequence shown here is derived from an EMBL/GenBank/DDBJ whole genome shotgun (WGS) entry which is preliminary data.</text>
</comment>
<gene>
    <name evidence="3" type="ORF">ZHD862_LOCUS25244</name>
</gene>
<protein>
    <submittedName>
        <fullName evidence="3">Uncharacterized protein</fullName>
    </submittedName>
</protein>
<keyword evidence="1" id="KW-0472">Membrane</keyword>
<keyword evidence="1" id="KW-0812">Transmembrane</keyword>